<evidence type="ECO:0000256" key="1">
    <source>
        <dbReference type="SAM" id="SignalP"/>
    </source>
</evidence>
<evidence type="ECO:0000313" key="3">
    <source>
        <dbReference type="Proteomes" id="UP000192907"/>
    </source>
</evidence>
<evidence type="ECO:0000313" key="2">
    <source>
        <dbReference type="EMBL" id="SMF10816.1"/>
    </source>
</evidence>
<dbReference type="EMBL" id="FWZT01000005">
    <property type="protein sequence ID" value="SMF10816.1"/>
    <property type="molecule type" value="Genomic_DNA"/>
</dbReference>
<sequence length="102" mass="11241">MRLFSILLWTLASGTCLANGETGVLISAQSVPSNVPVPFQVEDHSSFEVCEDDYDLALDLLIYKESKVFLALDEKIHLPVDLDEVELTAHGIAIRPITCELP</sequence>
<dbReference type="RefSeq" id="WP_132317612.1">
    <property type="nucleotide sequence ID" value="NZ_FWZT01000005.1"/>
</dbReference>
<feature type="chain" id="PRO_5012306030" evidence="1">
    <location>
        <begin position="19"/>
        <end position="102"/>
    </location>
</feature>
<dbReference type="STRING" id="1513793.SAMN06296036_10530"/>
<reference evidence="3" key="1">
    <citation type="submission" date="2017-04" db="EMBL/GenBank/DDBJ databases">
        <authorList>
            <person name="Varghese N."/>
            <person name="Submissions S."/>
        </authorList>
    </citation>
    <scope>NUCLEOTIDE SEQUENCE [LARGE SCALE GENOMIC DNA]</scope>
    <source>
        <strain evidence="3">RKEM611</strain>
    </source>
</reference>
<organism evidence="2 3">
    <name type="scientific">Pseudobacteriovorax antillogorgiicola</name>
    <dbReference type="NCBI Taxonomy" id="1513793"/>
    <lineage>
        <taxon>Bacteria</taxon>
        <taxon>Pseudomonadati</taxon>
        <taxon>Bdellovibrionota</taxon>
        <taxon>Oligoflexia</taxon>
        <taxon>Oligoflexales</taxon>
        <taxon>Pseudobacteriovoracaceae</taxon>
        <taxon>Pseudobacteriovorax</taxon>
    </lineage>
</organism>
<accession>A0A1Y6BNZ1</accession>
<proteinExistence type="predicted"/>
<name>A0A1Y6BNZ1_9BACT</name>
<dbReference type="Proteomes" id="UP000192907">
    <property type="component" value="Unassembled WGS sequence"/>
</dbReference>
<keyword evidence="1" id="KW-0732">Signal</keyword>
<feature type="signal peptide" evidence="1">
    <location>
        <begin position="1"/>
        <end position="18"/>
    </location>
</feature>
<protein>
    <submittedName>
        <fullName evidence="2">Uncharacterized protein</fullName>
    </submittedName>
</protein>
<keyword evidence="3" id="KW-1185">Reference proteome</keyword>
<gene>
    <name evidence="2" type="ORF">SAMN06296036_10530</name>
</gene>
<dbReference type="AlphaFoldDB" id="A0A1Y6BNZ1"/>